<dbReference type="SMART" id="SM00563">
    <property type="entry name" value="PlsC"/>
    <property type="match status" value="1"/>
</dbReference>
<protein>
    <submittedName>
        <fullName evidence="5">1-acyl-sn-glycerol-3-phosphate acyltransferase</fullName>
    </submittedName>
</protein>
<proteinExistence type="predicted"/>
<evidence type="ECO:0000256" key="1">
    <source>
        <dbReference type="ARBA" id="ARBA00005189"/>
    </source>
</evidence>
<keyword evidence="3 5" id="KW-0012">Acyltransferase</keyword>
<dbReference type="GO" id="GO:0006654">
    <property type="term" value="P:phosphatidic acid biosynthetic process"/>
    <property type="evidence" value="ECO:0007669"/>
    <property type="project" value="TreeGrafter"/>
</dbReference>
<dbReference type="Pfam" id="PF01553">
    <property type="entry name" value="Acyltransferase"/>
    <property type="match status" value="1"/>
</dbReference>
<reference evidence="5 6" key="1">
    <citation type="submission" date="2020-08" db="EMBL/GenBank/DDBJ databases">
        <title>The Agave Microbiome: Exploring the role of microbial communities in plant adaptations to desert environments.</title>
        <authorList>
            <person name="Partida-Martinez L.P."/>
        </authorList>
    </citation>
    <scope>NUCLEOTIDE SEQUENCE [LARGE SCALE GENOMIC DNA]</scope>
    <source>
        <strain evidence="5 6">AT3.2</strain>
    </source>
</reference>
<name>A0A7W9WXU5_9BURK</name>
<dbReference type="SUPFAM" id="SSF69593">
    <property type="entry name" value="Glycerol-3-phosphate (1)-acyltransferase"/>
    <property type="match status" value="1"/>
</dbReference>
<evidence type="ECO:0000256" key="3">
    <source>
        <dbReference type="ARBA" id="ARBA00023315"/>
    </source>
</evidence>
<evidence type="ECO:0000313" key="5">
    <source>
        <dbReference type="EMBL" id="MBB6132811.1"/>
    </source>
</evidence>
<accession>A0A7W9WXU5</accession>
<comment type="caution">
    <text evidence="5">The sequence shown here is derived from an EMBL/GenBank/DDBJ whole genome shotgun (WGS) entry which is preliminary data.</text>
</comment>
<evidence type="ECO:0000313" key="6">
    <source>
        <dbReference type="Proteomes" id="UP000540787"/>
    </source>
</evidence>
<keyword evidence="6" id="KW-1185">Reference proteome</keyword>
<keyword evidence="2 5" id="KW-0808">Transferase</keyword>
<dbReference type="GO" id="GO:0003841">
    <property type="term" value="F:1-acylglycerol-3-phosphate O-acyltransferase activity"/>
    <property type="evidence" value="ECO:0007669"/>
    <property type="project" value="TreeGrafter"/>
</dbReference>
<evidence type="ECO:0000256" key="2">
    <source>
        <dbReference type="ARBA" id="ARBA00022679"/>
    </source>
</evidence>
<dbReference type="Proteomes" id="UP000540787">
    <property type="component" value="Unassembled WGS sequence"/>
</dbReference>
<organism evidence="5 6">
    <name type="scientific">Massilia aurea</name>
    <dbReference type="NCBI Taxonomy" id="373040"/>
    <lineage>
        <taxon>Bacteria</taxon>
        <taxon>Pseudomonadati</taxon>
        <taxon>Pseudomonadota</taxon>
        <taxon>Betaproteobacteria</taxon>
        <taxon>Burkholderiales</taxon>
        <taxon>Oxalobacteraceae</taxon>
        <taxon>Telluria group</taxon>
        <taxon>Massilia</taxon>
    </lineage>
</organism>
<evidence type="ECO:0000259" key="4">
    <source>
        <dbReference type="SMART" id="SM00563"/>
    </source>
</evidence>
<gene>
    <name evidence="5" type="ORF">HD842_000922</name>
</gene>
<dbReference type="PANTHER" id="PTHR10434">
    <property type="entry name" value="1-ACYL-SN-GLYCEROL-3-PHOSPHATE ACYLTRANSFERASE"/>
    <property type="match status" value="1"/>
</dbReference>
<feature type="domain" description="Phospholipid/glycerol acyltransferase" evidence="4">
    <location>
        <begin position="41"/>
        <end position="153"/>
    </location>
</feature>
<dbReference type="RefSeq" id="WP_183551563.1">
    <property type="nucleotide sequence ID" value="NZ_JACHBX010000001.1"/>
</dbReference>
<comment type="pathway">
    <text evidence="1">Lipid metabolism.</text>
</comment>
<dbReference type="InterPro" id="IPR002123">
    <property type="entry name" value="Plipid/glycerol_acylTrfase"/>
</dbReference>
<sequence>MTDYLLRPAALPTLRQRAALRVLQCFGWKVFFKPLPGPHGVCVIYPHTSNWDFPIGLLATWAMGTQFKWLAKDTLFRGPMGRLMRHWGGVPVDRRAPMGATRQLADTMLAAPSFWIGITPEGTRAYRPNWKSGFYHLAVTANVPMVLVRFDYGKKELSLVDTMTPTGDVERDMDAIRAVYVGSQALYPENAAPIVLAPPRDEQPAQRKRA</sequence>
<dbReference type="AlphaFoldDB" id="A0A7W9WXU5"/>
<dbReference type="EMBL" id="JACHBX010000001">
    <property type="protein sequence ID" value="MBB6132811.1"/>
    <property type="molecule type" value="Genomic_DNA"/>
</dbReference>
<dbReference type="PANTHER" id="PTHR10434:SF9">
    <property type="entry name" value="PHOSPHOLIPID_GLYCEROL ACYLTRANSFERASE DOMAIN-CONTAINING PROTEIN"/>
    <property type="match status" value="1"/>
</dbReference>